<organism evidence="7 8">
    <name type="scientific">Oryzias latipes</name>
    <name type="common">Japanese rice fish</name>
    <name type="synonym">Japanese killifish</name>
    <dbReference type="NCBI Taxonomy" id="8090"/>
    <lineage>
        <taxon>Eukaryota</taxon>
        <taxon>Metazoa</taxon>
        <taxon>Chordata</taxon>
        <taxon>Craniata</taxon>
        <taxon>Vertebrata</taxon>
        <taxon>Euteleostomi</taxon>
        <taxon>Actinopterygii</taxon>
        <taxon>Neopterygii</taxon>
        <taxon>Teleostei</taxon>
        <taxon>Neoteleostei</taxon>
        <taxon>Acanthomorphata</taxon>
        <taxon>Ovalentaria</taxon>
        <taxon>Atherinomorphae</taxon>
        <taxon>Beloniformes</taxon>
        <taxon>Adrianichthyidae</taxon>
        <taxon>Oryziinae</taxon>
        <taxon>Oryzias</taxon>
    </lineage>
</organism>
<accession>A0A3P9JTI6</accession>
<feature type="region of interest" description="Disordered" evidence="5">
    <location>
        <begin position="1783"/>
        <end position="1823"/>
    </location>
</feature>
<dbReference type="Proteomes" id="UP000265200">
    <property type="component" value="Chromosome 15"/>
</dbReference>
<dbReference type="PANTHER" id="PTHR11915">
    <property type="entry name" value="SPECTRIN/FILAMIN RELATED CYTOSKELETAL PROTEIN"/>
    <property type="match status" value="1"/>
</dbReference>
<keyword evidence="3" id="KW-0677">Repeat</keyword>
<dbReference type="PROSITE" id="PS50003">
    <property type="entry name" value="PH_DOMAIN"/>
    <property type="match status" value="1"/>
</dbReference>
<feature type="region of interest" description="Disordered" evidence="5">
    <location>
        <begin position="1207"/>
        <end position="1235"/>
    </location>
</feature>
<dbReference type="InterPro" id="IPR001605">
    <property type="entry name" value="PH_dom-spectrin-type"/>
</dbReference>
<feature type="region of interest" description="Disordered" evidence="5">
    <location>
        <begin position="591"/>
        <end position="650"/>
    </location>
</feature>
<dbReference type="InterPro" id="IPR041681">
    <property type="entry name" value="PH_9"/>
</dbReference>
<dbReference type="InterPro" id="IPR018159">
    <property type="entry name" value="Spectrin/alpha-actinin"/>
</dbReference>
<keyword evidence="2" id="KW-0117">Actin capping</keyword>
<feature type="domain" description="PH" evidence="6">
    <location>
        <begin position="2030"/>
        <end position="2138"/>
    </location>
</feature>
<dbReference type="Gene3D" id="1.20.58.60">
    <property type="match status" value="4"/>
</dbReference>
<evidence type="ECO:0000256" key="2">
    <source>
        <dbReference type="ARBA" id="ARBA00022467"/>
    </source>
</evidence>
<evidence type="ECO:0000256" key="3">
    <source>
        <dbReference type="ARBA" id="ARBA00022737"/>
    </source>
</evidence>
<dbReference type="InterPro" id="IPR011993">
    <property type="entry name" value="PH-like_dom_sf"/>
</dbReference>
<feature type="region of interest" description="Disordered" evidence="5">
    <location>
        <begin position="106"/>
        <end position="151"/>
    </location>
</feature>
<reference evidence="7" key="4">
    <citation type="submission" date="2025-09" db="UniProtKB">
        <authorList>
            <consortium name="Ensembl"/>
        </authorList>
    </citation>
    <scope>IDENTIFICATION</scope>
    <source>
        <strain evidence="7">HSOK</strain>
    </source>
</reference>
<keyword evidence="4" id="KW-0009">Actin-binding</keyword>
<feature type="region of interest" description="Disordered" evidence="5">
    <location>
        <begin position="2232"/>
        <end position="2251"/>
    </location>
</feature>
<feature type="compositionally biased region" description="Basic and acidic residues" evidence="5">
    <location>
        <begin position="628"/>
        <end position="639"/>
    </location>
</feature>
<evidence type="ECO:0000256" key="4">
    <source>
        <dbReference type="ARBA" id="ARBA00023203"/>
    </source>
</evidence>
<reference key="1">
    <citation type="journal article" date="2007" name="Nature">
        <title>The medaka draft genome and insights into vertebrate genome evolution.</title>
        <authorList>
            <person name="Kasahara M."/>
            <person name="Naruse K."/>
            <person name="Sasaki S."/>
            <person name="Nakatani Y."/>
            <person name="Qu W."/>
            <person name="Ahsan B."/>
            <person name="Yamada T."/>
            <person name="Nagayasu Y."/>
            <person name="Doi K."/>
            <person name="Kasai Y."/>
            <person name="Jindo T."/>
            <person name="Kobayashi D."/>
            <person name="Shimada A."/>
            <person name="Toyoda A."/>
            <person name="Kuroki Y."/>
            <person name="Fujiyama A."/>
            <person name="Sasaki T."/>
            <person name="Shimizu A."/>
            <person name="Asakawa S."/>
            <person name="Shimizu N."/>
            <person name="Hashimoto S."/>
            <person name="Yang J."/>
            <person name="Lee Y."/>
            <person name="Matsushima K."/>
            <person name="Sugano S."/>
            <person name="Sakaizumi M."/>
            <person name="Narita T."/>
            <person name="Ohishi K."/>
            <person name="Haga S."/>
            <person name="Ohta F."/>
            <person name="Nomoto H."/>
            <person name="Nogata K."/>
            <person name="Morishita T."/>
            <person name="Endo T."/>
            <person name="Shin-I T."/>
            <person name="Takeda H."/>
            <person name="Morishita S."/>
            <person name="Kohara Y."/>
        </authorList>
    </citation>
    <scope>NUCLEOTIDE SEQUENCE [LARGE SCALE GENOMIC DNA]</scope>
    <source>
        <strain>Hd-rR</strain>
    </source>
</reference>
<reference evidence="7 8" key="2">
    <citation type="submission" date="2017-04" db="EMBL/GenBank/DDBJ databases">
        <title>CpG methylation of centromeres and impact of large insertions on vertebrate speciation.</title>
        <authorList>
            <person name="Ichikawa K."/>
            <person name="Yoshimura J."/>
            <person name="Morishita S."/>
        </authorList>
    </citation>
    <scope>NUCLEOTIDE SEQUENCE</scope>
    <source>
        <strain evidence="7 8">HSOK</strain>
    </source>
</reference>
<feature type="region of interest" description="Disordered" evidence="5">
    <location>
        <begin position="1397"/>
        <end position="1421"/>
    </location>
</feature>
<dbReference type="Pfam" id="PF00435">
    <property type="entry name" value="Spectrin"/>
    <property type="match status" value="3"/>
</dbReference>
<dbReference type="GO" id="GO:0051693">
    <property type="term" value="P:actin filament capping"/>
    <property type="evidence" value="ECO:0007669"/>
    <property type="project" value="UniProtKB-KW"/>
</dbReference>
<feature type="compositionally biased region" description="Basic and acidic residues" evidence="5">
    <location>
        <begin position="195"/>
        <end position="207"/>
    </location>
</feature>
<evidence type="ECO:0000259" key="6">
    <source>
        <dbReference type="PROSITE" id="PS50003"/>
    </source>
</evidence>
<dbReference type="SUPFAM" id="SSF50729">
    <property type="entry name" value="PH domain-like"/>
    <property type="match status" value="1"/>
</dbReference>
<feature type="region of interest" description="Disordered" evidence="5">
    <location>
        <begin position="2260"/>
        <end position="2282"/>
    </location>
</feature>
<feature type="region of interest" description="Disordered" evidence="5">
    <location>
        <begin position="1433"/>
        <end position="1453"/>
    </location>
</feature>
<comment type="similarity">
    <text evidence="1">Belongs to the spectrin family.</text>
</comment>
<sequence length="2336" mass="258021">MSESIMRKVQPFTIGTKLSAPPVPKCQEFTQRRFLPTVDLDSCGFQHNLSSLYLSPSQVCAHDPRLSSPTVITPAAPAKREHVAGDDLIQNAGSASAVCRSIKKITISERTDRPGRTTGGPARPRLTAPSSEKKNNNNNNNNSSSSEPQLPRILGVSYESKPNSEFKVLLSKEIQAVHGQARERLSGENSVEIPAPERKTDEAEVTERCPPSQDEVPDATAAAAAAALQDGRFAQPNSLFTKEALQAEAWIKGKLQDLKDGCDAQCCPLQDREEAPQTLQRDLKDFENNLIQLNQLGERLICKLNPTSDAVKKQLGQLREQWQTLKQMAANRTGALAAAQSLQEFNQKVDKLEAWIKEKQEEEQSLGDILGESVDKMQLTRRILDLKQDEQQHRNLHEEINHLALKLEKLGRADSRMISSRRKLINKMWLKVQSHLKTYQEKLHLALEVSSFYQQADKVLLAMNSVRKSMSASKELDSLDDREIRDIGSQIMILDVSVSQLSNLHPSMAAGITRRQGEVKESWALLQRVFRGDRTPLSLSGSTFTREDADLLTPDQEPRRSVGAETHAVMGKEVKEEQNRLKGCVEPCGNVKRAAGGQSQERRSLIHASSPVEEGPVCTNHAATKQQPKGESRKPRAEPKLPAASRSHTQLQRFTVSADKTLSWLRDNVSMATQVCSTASSEGPEAARKCHYALEEEILNNRARMEVVKREGHGLVRAQHPGSARIEEFLTQLEVLWEELKRRHQRNAVFLQASKELGFRVVKVLQALGSLDAWLESVELSMKESALAGDPETMSLAERESRLLEKEVAARSLELSELRQEVDRLHAHSHPHARRMPERMDEVEKKYHRVLAALTQQSSELQDTRMLTEFLERVELEESQEPGGSGFSLAQPLHSDMSSAPSLFELQSSSSVEPLLETMGNPVEELREAVEMLNDTVRKRSRSQSHDQAIQELMSKHASLAVRVEECLRCSEELRLDILEKETDMAMQCEPDHCGLEALQEKQDHLETAHGVISEEVKEVKNQASQLQELCPERVHMLEARIQATLRAWAELGKSVTENKARLQEFSQLQDFFRSYLAMISWTEDTRSCIFSDSALHRGKDGQKLLAADLDSQIQQKFEEFDVLAFTGRTILDTEHHLAQMVRERMEELRSMLGWISVHWRAQKQQWCHRSNRRKPLQDDVYSEATMCSLSSDSELEALWSHQAPRVRTRENGTRADPRAELLQPAEQHETPSEDGYEVMNGIGAEAASLKTNVVVLKESSSQQAVNLILSFGGGGDSQVQVLDLPVQTDADGGEQPLELVHRPTAPQASACKSFWRRCQGLLENTLGSLKRKKKVYRPSANQKRKFFSPQDSVFAVYLSKMSKCDSRISVSTYLHVKDNGLSGAPVYESITLPRQKSCSASPVSPTFPQSSAASGPQPTNAVLHPLTGSSSGSIFSSLKRMSKKRKRKRDTRRHTIQRIMGVDEQTDGMHLYECETLTYDTRTWPLKEGRRTRKDSGGAAAYMKNPLLTDIDSEGSREDSITPYAVSAGPSSGPSAAQTRTHCRVLSLGSVLSFDLPKDMTLIPSIQDIITIAPPESKREGADLCLHSHKPTVLSSFKQSPEVANVSSSDPPGGFQAPPPKDPPDGHQSNPSYAQCDAAEQERNKMPSDTSSDAGDGPESSWPPNLSIYVNHPRSAAAVTHKHRCVSVHTRIRDLNGHFYHKCAPSRWGQEQSGGLQVSQASLMKLNPKSAPGVGVRQDSVDSGISSVSSFKLGADMASADSRPKGVVGKLLSLEVGALDCSQPRENHAASPGPPPKSAEEERERVHPDHQEFEEEEEELEDIWNQTPNCRQSICSDIMYRPNQEVSAGSGQLTEALCCSPPAQKQTALYRDLVTASAPDLFTAELQLPSHIPDLLGFHKAGTPKDHLPPLAKGDRRSWAAFPVGEADSKTSVTTNETAPAPVKLPDVGDRQRYVYHYREEEEEEEEGMKVEEVTGCLKTVGSPPPEQDQPLSAVSALVGSVGASQEERPHGVASTGGRRVILGGKPELQSMEGTLEKKQRLQQGGKKAASRGWNSYFAVLSSHTMCFFQDGKDALRSAACGLPLNLAGAECSPASDYTKKPNCFRLRLPDGAEYLFSVSSHFMMRKWVMRVQASTGQGGSSSSSADPRVPTSIEASWGGFRCQDGASCHCSSLHGAPITSPSRKPTTKEIVVLSRPQSRLRSRDGHPTISSSDGRCYDDGRLTHAVTHRVSEASPSTRCPPSAGQDWLSTQSRSHSFTSSTYQRIQPTAPSPAGKGLEKGSNYSVTLVVGEKAGESPLPASAGWQCDAHLRSFASLPRPSSKSVFKKFFGKKEL</sequence>
<dbReference type="Ensembl" id="ENSORLT00015030667.1">
    <property type="protein sequence ID" value="ENSORLP00015035711.1"/>
    <property type="gene ID" value="ENSORLG00015022470.1"/>
</dbReference>
<dbReference type="GO" id="GO:0003779">
    <property type="term" value="F:actin binding"/>
    <property type="evidence" value="ECO:0007669"/>
    <property type="project" value="UniProtKB-KW"/>
</dbReference>
<feature type="region of interest" description="Disordered" evidence="5">
    <location>
        <begin position="180"/>
        <end position="215"/>
    </location>
</feature>
<reference evidence="7" key="3">
    <citation type="submission" date="2025-08" db="UniProtKB">
        <authorList>
            <consortium name="Ensembl"/>
        </authorList>
    </citation>
    <scope>IDENTIFICATION</scope>
    <source>
        <strain evidence="7">HSOK</strain>
    </source>
</reference>
<feature type="compositionally biased region" description="Low complexity" evidence="5">
    <location>
        <begin position="136"/>
        <end position="147"/>
    </location>
</feature>
<dbReference type="Pfam" id="PF15410">
    <property type="entry name" value="PH_9"/>
    <property type="match status" value="1"/>
</dbReference>
<evidence type="ECO:0000256" key="5">
    <source>
        <dbReference type="SAM" id="MobiDB-lite"/>
    </source>
</evidence>
<evidence type="ECO:0000313" key="8">
    <source>
        <dbReference type="Proteomes" id="UP000265200"/>
    </source>
</evidence>
<dbReference type="Gene3D" id="2.30.29.30">
    <property type="entry name" value="Pleckstrin-homology domain (PH domain)/Phosphotyrosine-binding domain (PTB)"/>
    <property type="match status" value="1"/>
</dbReference>
<proteinExistence type="inferred from homology"/>
<evidence type="ECO:0000256" key="1">
    <source>
        <dbReference type="ARBA" id="ARBA00006826"/>
    </source>
</evidence>
<dbReference type="SMART" id="SM00233">
    <property type="entry name" value="PH"/>
    <property type="match status" value="1"/>
</dbReference>
<feature type="region of interest" description="Disordered" evidence="5">
    <location>
        <begin position="1597"/>
        <end position="1669"/>
    </location>
</feature>
<dbReference type="InterPro" id="IPR001849">
    <property type="entry name" value="PH_domain"/>
</dbReference>
<feature type="compositionally biased region" description="Basic and acidic residues" evidence="5">
    <location>
        <begin position="1208"/>
        <end position="1220"/>
    </location>
</feature>
<dbReference type="CDD" id="cd10571">
    <property type="entry name" value="PH_beta_spectrin"/>
    <property type="match status" value="1"/>
</dbReference>
<feature type="compositionally biased region" description="Acidic residues" evidence="5">
    <location>
        <begin position="1813"/>
        <end position="1823"/>
    </location>
</feature>
<feature type="compositionally biased region" description="Basic and acidic residues" evidence="5">
    <location>
        <begin position="106"/>
        <end position="115"/>
    </location>
</feature>
<feature type="region of interest" description="Disordered" evidence="5">
    <location>
        <begin position="2195"/>
        <end position="2218"/>
    </location>
</feature>
<dbReference type="GO" id="GO:0005543">
    <property type="term" value="F:phospholipid binding"/>
    <property type="evidence" value="ECO:0007669"/>
    <property type="project" value="InterPro"/>
</dbReference>
<feature type="region of interest" description="Disordered" evidence="5">
    <location>
        <begin position="1514"/>
        <end position="1538"/>
    </location>
</feature>
<name>A0A3P9JTI6_ORYLA</name>
<feature type="compositionally biased region" description="Low complexity" evidence="5">
    <location>
        <begin position="1526"/>
        <end position="1538"/>
    </location>
</feature>
<dbReference type="InterPro" id="IPR002017">
    <property type="entry name" value="Spectrin_repeat"/>
</dbReference>
<dbReference type="CDD" id="cd00176">
    <property type="entry name" value="SPEC"/>
    <property type="match status" value="3"/>
</dbReference>
<dbReference type="SUPFAM" id="SSF46966">
    <property type="entry name" value="Spectrin repeat"/>
    <property type="match status" value="5"/>
</dbReference>
<dbReference type="FunFam" id="2.30.29.30:FF:000024">
    <property type="entry name" value="Spectrin beta chain"/>
    <property type="match status" value="1"/>
</dbReference>
<evidence type="ECO:0000313" key="7">
    <source>
        <dbReference type="Ensembl" id="ENSORLP00015035711.1"/>
    </source>
</evidence>
<feature type="compositionally biased region" description="Basic residues" evidence="5">
    <location>
        <begin position="1441"/>
        <end position="1453"/>
    </location>
</feature>
<feature type="compositionally biased region" description="Basic and acidic residues" evidence="5">
    <location>
        <begin position="1799"/>
        <end position="1812"/>
    </location>
</feature>
<dbReference type="PRINTS" id="PR00683">
    <property type="entry name" value="SPECTRINPH"/>
</dbReference>
<dbReference type="SMART" id="SM00150">
    <property type="entry name" value="SPEC"/>
    <property type="match status" value="6"/>
</dbReference>
<protein>
    <recommendedName>
        <fullName evidence="6">PH domain-containing protein</fullName>
    </recommendedName>
</protein>